<evidence type="ECO:0000313" key="2">
    <source>
        <dbReference type="Proteomes" id="UP000203507"/>
    </source>
</evidence>
<keyword evidence="2" id="KW-1185">Reference proteome</keyword>
<name>A0A1X9T5M0_9VIRU</name>
<accession>A0A1X9T5M0</accession>
<dbReference type="GO" id="GO:0030246">
    <property type="term" value="F:carbohydrate binding"/>
    <property type="evidence" value="ECO:0007669"/>
    <property type="project" value="UniProtKB-KW"/>
</dbReference>
<keyword evidence="1" id="KW-0430">Lectin</keyword>
<dbReference type="KEGG" id="vg:32878279"/>
<dbReference type="EMBL" id="KX832224">
    <property type="protein sequence ID" value="ARR28945.1"/>
    <property type="molecule type" value="Genomic_DNA"/>
</dbReference>
<organism evidence="1">
    <name type="scientific">Ranid herpesvirus 3</name>
    <dbReference type="NCBI Taxonomy" id="1987509"/>
    <lineage>
        <taxon>Viruses</taxon>
        <taxon>Duplodnaviria</taxon>
        <taxon>Heunggongvirae</taxon>
        <taxon>Peploviricota</taxon>
        <taxon>Herviviricetes</taxon>
        <taxon>Herpesvirales</taxon>
        <taxon>Alloherpesviridae</taxon>
        <taxon>Batravirus</taxon>
        <taxon>Batravirus ranidallo3</taxon>
    </lineage>
</organism>
<evidence type="ECO:0000313" key="1">
    <source>
        <dbReference type="EMBL" id="ARR28945.1"/>
    </source>
</evidence>
<dbReference type="RefSeq" id="YP_009362454.1">
    <property type="nucleotide sequence ID" value="NC_034618.1"/>
</dbReference>
<proteinExistence type="predicted"/>
<dbReference type="InterPro" id="IPR016187">
    <property type="entry name" value="CTDL_fold"/>
</dbReference>
<reference evidence="1" key="1">
    <citation type="journal article" date="2017" name="Vet. Pathol.">
        <title>Ranid Herpesvirus 3 and Proliferative Dermatitis in Free-Ranging Wild Common Frogs (Rana Temporaria).</title>
        <authorList>
            <person name="Origgi F.C."/>
            <person name="Schmidt B.R."/>
            <person name="Lohmann P."/>
            <person name="Otten P."/>
            <person name="Akdesir E."/>
            <person name="Gaschen V."/>
            <person name="Aguilar-Bultet L."/>
            <person name="Wahli T."/>
            <person name="Sattler U."/>
            <person name="Stoffel M.H."/>
        </authorList>
    </citation>
    <scope>NUCLEOTIDE SEQUENCE [LARGE SCALE GENOMIC DNA]</scope>
    <source>
        <strain evidence="1">FO1_2015</strain>
    </source>
</reference>
<dbReference type="Gene3D" id="3.10.100.10">
    <property type="entry name" value="Mannose-Binding Protein A, subunit A"/>
    <property type="match status" value="2"/>
</dbReference>
<dbReference type="SUPFAM" id="SSF56436">
    <property type="entry name" value="C-type lectin-like"/>
    <property type="match status" value="2"/>
</dbReference>
<protein>
    <submittedName>
        <fullName evidence="1">C-type lectin protein</fullName>
    </submittedName>
</protein>
<dbReference type="GeneID" id="32878279"/>
<dbReference type="Proteomes" id="UP000203507">
    <property type="component" value="Segment"/>
</dbReference>
<sequence>MRVVVAFALIVVAPLSFLAMTLIFPNPEPAVGWLEVKNGAQFAVSWIGNVCPLESRPPTVGEIAPFLHELRLVPGNYDVGRCLSTYLCPVQFYDLCRSNRTVCVRWPGGKPPVVKVKKIRCYEYVEDEVKKHGRNRIYSKTLSQPKDTPSSVTTYCKCGWKRSHDFCYETVDVPVKAETCLESGGFFPTYNHTNMLGLSNVYVYQSTEEYATLLPPSKVFGPSDNESATHVCFKMEKYDMSNNDDRCFKGWAYRNNTCFILMPINQTYETAERMCQMVGSSLVDIFKINNYILKRFHNIVLWGTKTENECEIYGSESTGTIHQTVASCNQKYYFVCHLQKQSHETSSYAVTLSTTSNLILTYSGTATHKICRNGWNARESLCYKLFDSQTPNVCLMHASVHAPEWLADSLNLTNTIVASGQAYKVFKRRNRTPATLCARLKQYDFSIVDSNCRDGWFLYNESCYALIPAKVPYNHAKESCQYISSSIPTPNKHFKDFITAHLNNTRLWLSRDYCITYISEIQDFKLNACEDDNFFVCKY</sequence>
<dbReference type="InterPro" id="IPR016186">
    <property type="entry name" value="C-type_lectin-like/link_sf"/>
</dbReference>